<evidence type="ECO:0000313" key="1">
    <source>
        <dbReference type="EMBL" id="GFT83154.1"/>
    </source>
</evidence>
<gene>
    <name evidence="1" type="ORF">NPIL_298081</name>
</gene>
<protein>
    <submittedName>
        <fullName evidence="1">Uncharacterized protein</fullName>
    </submittedName>
</protein>
<organism evidence="1 2">
    <name type="scientific">Nephila pilipes</name>
    <name type="common">Giant wood spider</name>
    <name type="synonym">Nephila maculata</name>
    <dbReference type="NCBI Taxonomy" id="299642"/>
    <lineage>
        <taxon>Eukaryota</taxon>
        <taxon>Metazoa</taxon>
        <taxon>Ecdysozoa</taxon>
        <taxon>Arthropoda</taxon>
        <taxon>Chelicerata</taxon>
        <taxon>Arachnida</taxon>
        <taxon>Araneae</taxon>
        <taxon>Araneomorphae</taxon>
        <taxon>Entelegynae</taxon>
        <taxon>Araneoidea</taxon>
        <taxon>Nephilidae</taxon>
        <taxon>Nephila</taxon>
    </lineage>
</organism>
<dbReference type="AlphaFoldDB" id="A0A8X6PQ52"/>
<dbReference type="EMBL" id="BMAW01023523">
    <property type="protein sequence ID" value="GFT83154.1"/>
    <property type="molecule type" value="Genomic_DNA"/>
</dbReference>
<accession>A0A8X6PQ52</accession>
<sequence>MSSSSKRQRMYHFNSDCEEICGFIQTKDKGFCLICNSTVSVLKKYSHERNLKINHNTFDVDYPPKTELRKRKINLIKSRLSAQQAVFTNSANINKNAAVTSFKIFHLLQKK</sequence>
<comment type="caution">
    <text evidence="1">The sequence shown here is derived from an EMBL/GenBank/DDBJ whole genome shotgun (WGS) entry which is preliminary data.</text>
</comment>
<dbReference type="OrthoDB" id="6431883at2759"/>
<evidence type="ECO:0000313" key="2">
    <source>
        <dbReference type="Proteomes" id="UP000887013"/>
    </source>
</evidence>
<dbReference type="Proteomes" id="UP000887013">
    <property type="component" value="Unassembled WGS sequence"/>
</dbReference>
<reference evidence="1" key="1">
    <citation type="submission" date="2020-08" db="EMBL/GenBank/DDBJ databases">
        <title>Multicomponent nature underlies the extraordinary mechanical properties of spider dragline silk.</title>
        <authorList>
            <person name="Kono N."/>
            <person name="Nakamura H."/>
            <person name="Mori M."/>
            <person name="Yoshida Y."/>
            <person name="Ohtoshi R."/>
            <person name="Malay A.D."/>
            <person name="Moran D.A.P."/>
            <person name="Tomita M."/>
            <person name="Numata K."/>
            <person name="Arakawa K."/>
        </authorList>
    </citation>
    <scope>NUCLEOTIDE SEQUENCE</scope>
</reference>
<proteinExistence type="predicted"/>
<keyword evidence="2" id="KW-1185">Reference proteome</keyword>
<name>A0A8X6PQ52_NEPPI</name>